<feature type="compositionally biased region" description="Polar residues" evidence="1">
    <location>
        <begin position="13"/>
        <end position="22"/>
    </location>
</feature>
<sequence>AGGGSVTPLSVPASPSFSQALSPGQDPGLPMHSPDHPSRPCSSSMEEGNKRPAAIAGPHYPHELAQGSFDRAAHKPSSAGREAQQQQQQQLQLRRPSTREKHLQQQQQQRPSTREREAEAAFVEASNADWLAHQAAMSAQYLATDFLRGTAGSELRRVATRAAQGTSPDLASSAHISPTSSSSTLSQPSTFQAGKVPPLSIPPSAAAGRSPQASPLKHQGSPQGVTKARLAATAPPSLQQHSLDDGGASGEQCPASSPFAKAAIQAHADGADQPGMGSVGEEQPVRCKTPPFVKGRQQWMGVFGASPLLTHRDSFVVEEHNNAVPAWDGPIPPGSLAFEKAHCDQLCFLRRVEPQRTRLLTRLNVVADLLAARKLANSVG</sequence>
<evidence type="ECO:0000313" key="2">
    <source>
        <dbReference type="EMBL" id="KAF5838374.1"/>
    </source>
</evidence>
<feature type="non-terminal residue" evidence="2">
    <location>
        <position position="1"/>
    </location>
</feature>
<protein>
    <submittedName>
        <fullName evidence="2">Uncharacterized protein</fullName>
    </submittedName>
</protein>
<organism evidence="2 3">
    <name type="scientific">Dunaliella salina</name>
    <name type="common">Green alga</name>
    <name type="synonym">Protococcus salinus</name>
    <dbReference type="NCBI Taxonomy" id="3046"/>
    <lineage>
        <taxon>Eukaryota</taxon>
        <taxon>Viridiplantae</taxon>
        <taxon>Chlorophyta</taxon>
        <taxon>core chlorophytes</taxon>
        <taxon>Chlorophyceae</taxon>
        <taxon>CS clade</taxon>
        <taxon>Chlamydomonadales</taxon>
        <taxon>Dunaliellaceae</taxon>
        <taxon>Dunaliella</taxon>
    </lineage>
</organism>
<keyword evidence="3" id="KW-1185">Reference proteome</keyword>
<feature type="region of interest" description="Disordered" evidence="1">
    <location>
        <begin position="236"/>
        <end position="255"/>
    </location>
</feature>
<gene>
    <name evidence="2" type="ORF">DUNSADRAFT_2984</name>
</gene>
<feature type="compositionally biased region" description="Low complexity" evidence="1">
    <location>
        <begin position="170"/>
        <end position="189"/>
    </location>
</feature>
<feature type="region of interest" description="Disordered" evidence="1">
    <location>
        <begin position="1"/>
        <end position="121"/>
    </location>
</feature>
<dbReference type="Proteomes" id="UP000815325">
    <property type="component" value="Unassembled WGS sequence"/>
</dbReference>
<evidence type="ECO:0000313" key="3">
    <source>
        <dbReference type="Proteomes" id="UP000815325"/>
    </source>
</evidence>
<feature type="compositionally biased region" description="Low complexity" evidence="1">
    <location>
        <begin position="84"/>
        <end position="93"/>
    </location>
</feature>
<feature type="region of interest" description="Disordered" evidence="1">
    <location>
        <begin position="159"/>
        <end position="227"/>
    </location>
</feature>
<proteinExistence type="predicted"/>
<reference evidence="2" key="1">
    <citation type="submission" date="2017-08" db="EMBL/GenBank/DDBJ databases">
        <authorList>
            <person name="Polle J.E."/>
            <person name="Barry K."/>
            <person name="Cushman J."/>
            <person name="Schmutz J."/>
            <person name="Tran D."/>
            <person name="Hathwaick L.T."/>
            <person name="Yim W.C."/>
            <person name="Jenkins J."/>
            <person name="Mckie-Krisberg Z.M."/>
            <person name="Prochnik S."/>
            <person name="Lindquist E."/>
            <person name="Dockter R.B."/>
            <person name="Adam C."/>
            <person name="Molina H."/>
            <person name="Bunkerborg J."/>
            <person name="Jin E."/>
            <person name="Buchheim M."/>
            <person name="Magnuson J."/>
        </authorList>
    </citation>
    <scope>NUCLEOTIDE SEQUENCE</scope>
    <source>
        <strain evidence="2">CCAP 19/18</strain>
    </source>
</reference>
<comment type="caution">
    <text evidence="2">The sequence shown here is derived from an EMBL/GenBank/DDBJ whole genome shotgun (WGS) entry which is preliminary data.</text>
</comment>
<evidence type="ECO:0000256" key="1">
    <source>
        <dbReference type="SAM" id="MobiDB-lite"/>
    </source>
</evidence>
<dbReference type="EMBL" id="MU069581">
    <property type="protein sequence ID" value="KAF5838374.1"/>
    <property type="molecule type" value="Genomic_DNA"/>
</dbReference>
<accession>A0ABQ7GUT9</accession>
<name>A0ABQ7GUT9_DUNSA</name>